<evidence type="ECO:0000313" key="3">
    <source>
        <dbReference type="Proteomes" id="UP000235371"/>
    </source>
</evidence>
<accession>A0A2J6T6D4</accession>
<dbReference type="AlphaFoldDB" id="A0A2J6T6D4"/>
<dbReference type="InParanoid" id="A0A2J6T6D4"/>
<dbReference type="STRING" id="1095630.A0A2J6T6D4"/>
<keyword evidence="3" id="KW-1185">Reference proteome</keyword>
<reference evidence="2 3" key="1">
    <citation type="submission" date="2016-04" db="EMBL/GenBank/DDBJ databases">
        <title>A degradative enzymes factory behind the ericoid mycorrhizal symbiosis.</title>
        <authorList>
            <consortium name="DOE Joint Genome Institute"/>
            <person name="Martino E."/>
            <person name="Morin E."/>
            <person name="Grelet G."/>
            <person name="Kuo A."/>
            <person name="Kohler A."/>
            <person name="Daghino S."/>
            <person name="Barry K."/>
            <person name="Choi C."/>
            <person name="Cichocki N."/>
            <person name="Clum A."/>
            <person name="Copeland A."/>
            <person name="Hainaut M."/>
            <person name="Haridas S."/>
            <person name="Labutti K."/>
            <person name="Lindquist E."/>
            <person name="Lipzen A."/>
            <person name="Khouja H.-R."/>
            <person name="Murat C."/>
            <person name="Ohm R."/>
            <person name="Olson A."/>
            <person name="Spatafora J."/>
            <person name="Veneault-Fourrey C."/>
            <person name="Henrissat B."/>
            <person name="Grigoriev I."/>
            <person name="Martin F."/>
            <person name="Perotto S."/>
        </authorList>
    </citation>
    <scope>NUCLEOTIDE SEQUENCE [LARGE SCALE GENOMIC DNA]</scope>
    <source>
        <strain evidence="2 3">E</strain>
    </source>
</reference>
<evidence type="ECO:0000313" key="2">
    <source>
        <dbReference type="EMBL" id="PMD58577.1"/>
    </source>
</evidence>
<dbReference type="RefSeq" id="XP_024735481.1">
    <property type="nucleotide sequence ID" value="XM_024878147.1"/>
</dbReference>
<dbReference type="EMBL" id="KZ613817">
    <property type="protein sequence ID" value="PMD58577.1"/>
    <property type="molecule type" value="Genomic_DNA"/>
</dbReference>
<keyword evidence="1" id="KW-0808">Transferase</keyword>
<dbReference type="Gene3D" id="3.30.559.10">
    <property type="entry name" value="Chloramphenicol acetyltransferase-like domain"/>
    <property type="match status" value="2"/>
</dbReference>
<protein>
    <recommendedName>
        <fullName evidence="4">Trichothecene 3-O-acetyltransferase</fullName>
    </recommendedName>
</protein>
<dbReference type="GO" id="GO:0016747">
    <property type="term" value="F:acyltransferase activity, transferring groups other than amino-acyl groups"/>
    <property type="evidence" value="ECO:0007669"/>
    <property type="project" value="TreeGrafter"/>
</dbReference>
<organism evidence="2 3">
    <name type="scientific">Hyaloscypha bicolor E</name>
    <dbReference type="NCBI Taxonomy" id="1095630"/>
    <lineage>
        <taxon>Eukaryota</taxon>
        <taxon>Fungi</taxon>
        <taxon>Dikarya</taxon>
        <taxon>Ascomycota</taxon>
        <taxon>Pezizomycotina</taxon>
        <taxon>Leotiomycetes</taxon>
        <taxon>Helotiales</taxon>
        <taxon>Hyaloscyphaceae</taxon>
        <taxon>Hyaloscypha</taxon>
        <taxon>Hyaloscypha bicolor</taxon>
    </lineage>
</organism>
<dbReference type="GeneID" id="36586224"/>
<sequence length="475" mass="53505">MATTETFVRPITQLVAETMTLSPFDQFNGRHYLPLFSIFKQPDHKLFDVIISELEEGLARLLSEIPFLAGNVIIDDESRDLLTLEIPEDGGVLLKIRRMADADDGPVLDFEEMELGGFPVSALNPAVMCPRSFLPDATAPCMQIQVNLIRGGLVLAMHFHHSVVDGEGAMAIINQWAKHVRAVSDCQILPESDLLPAEAFDRTVLFPENSSRSKLCDFASFQDGRDMSPDGDSCWNVGERMEVTGAKIANGVSWYFTKENLRHIEEKAMPRNPDDPKMTESSVLSAFVFRHYTLARRLERQGIDEASYHYPCNIRSRIEPPLHPQYLGNSVVPSRTLLPLSEIFSSDEDALYRIASAISSSIDWWSSDKIWELLGAMEAWPRVGDIERTMDLNCKTDFHLTNLSAFPILDNYWGPKMGSMISFRLPAMALMDGYGLIMPRYADGGLEVILYMNADTLEVLKEDKEFTQYARFVSD</sequence>
<dbReference type="PANTHER" id="PTHR31642:SF310">
    <property type="entry name" value="FATTY ALCOHOL:CAFFEOYL-COA ACYLTRANSFERASE"/>
    <property type="match status" value="1"/>
</dbReference>
<dbReference type="GO" id="GO:0044550">
    <property type="term" value="P:secondary metabolite biosynthetic process"/>
    <property type="evidence" value="ECO:0007669"/>
    <property type="project" value="TreeGrafter"/>
</dbReference>
<dbReference type="InterPro" id="IPR023213">
    <property type="entry name" value="CAT-like_dom_sf"/>
</dbReference>
<name>A0A2J6T6D4_9HELO</name>
<evidence type="ECO:0008006" key="4">
    <source>
        <dbReference type="Google" id="ProtNLM"/>
    </source>
</evidence>
<proteinExistence type="predicted"/>
<gene>
    <name evidence="2" type="ORF">K444DRAFT_590408</name>
</gene>
<dbReference type="OrthoDB" id="1862401at2759"/>
<dbReference type="InterPro" id="IPR050317">
    <property type="entry name" value="Plant_Fungal_Acyltransferase"/>
</dbReference>
<dbReference type="Proteomes" id="UP000235371">
    <property type="component" value="Unassembled WGS sequence"/>
</dbReference>
<dbReference type="Pfam" id="PF02458">
    <property type="entry name" value="Transferase"/>
    <property type="match status" value="1"/>
</dbReference>
<dbReference type="PANTHER" id="PTHR31642">
    <property type="entry name" value="TRICHOTHECENE 3-O-ACETYLTRANSFERASE"/>
    <property type="match status" value="1"/>
</dbReference>
<evidence type="ECO:0000256" key="1">
    <source>
        <dbReference type="ARBA" id="ARBA00022679"/>
    </source>
</evidence>